<feature type="domain" description="Reverse transcriptase" evidence="1">
    <location>
        <begin position="1"/>
        <end position="55"/>
    </location>
</feature>
<reference evidence="3" key="1">
    <citation type="submission" date="2021-02" db="EMBL/GenBank/DDBJ databases">
        <authorList>
            <person name="Nowell W R."/>
        </authorList>
    </citation>
    <scope>NUCLEOTIDE SEQUENCE</scope>
</reference>
<feature type="non-terminal residue" evidence="3">
    <location>
        <position position="1"/>
    </location>
</feature>
<name>A0A8S2VQ86_9BILA</name>
<dbReference type="Proteomes" id="UP000677228">
    <property type="component" value="Unassembled WGS sequence"/>
</dbReference>
<dbReference type="EMBL" id="CAJNOK010048461">
    <property type="protein sequence ID" value="CAF1592032.1"/>
    <property type="molecule type" value="Genomic_DNA"/>
</dbReference>
<evidence type="ECO:0000259" key="1">
    <source>
        <dbReference type="PROSITE" id="PS50878"/>
    </source>
</evidence>
<sequence>MGSSLTLSLANIYMKYWEKDLVEYQQSQNELYFRFIDDSFLTSNDTEEDFKKNLD</sequence>
<evidence type="ECO:0000313" key="3">
    <source>
        <dbReference type="EMBL" id="CAF4396558.1"/>
    </source>
</evidence>
<evidence type="ECO:0000313" key="2">
    <source>
        <dbReference type="EMBL" id="CAF1592032.1"/>
    </source>
</evidence>
<dbReference type="InterPro" id="IPR000477">
    <property type="entry name" value="RT_dom"/>
</dbReference>
<gene>
    <name evidence="2" type="ORF">OVA965_LOCUS41608</name>
    <name evidence="3" type="ORF">TMI583_LOCUS43298</name>
</gene>
<protein>
    <recommendedName>
        <fullName evidence="1">Reverse transcriptase domain-containing protein</fullName>
    </recommendedName>
</protein>
<dbReference type="Proteomes" id="UP000682733">
    <property type="component" value="Unassembled WGS sequence"/>
</dbReference>
<comment type="caution">
    <text evidence="3">The sequence shown here is derived from an EMBL/GenBank/DDBJ whole genome shotgun (WGS) entry which is preliminary data.</text>
</comment>
<accession>A0A8S2VQ86</accession>
<dbReference type="EMBL" id="CAJOBA010071915">
    <property type="protein sequence ID" value="CAF4396558.1"/>
    <property type="molecule type" value="Genomic_DNA"/>
</dbReference>
<evidence type="ECO:0000313" key="4">
    <source>
        <dbReference type="Proteomes" id="UP000682733"/>
    </source>
</evidence>
<dbReference type="AlphaFoldDB" id="A0A8S2VQ86"/>
<proteinExistence type="predicted"/>
<dbReference type="PROSITE" id="PS50878">
    <property type="entry name" value="RT_POL"/>
    <property type="match status" value="1"/>
</dbReference>
<organism evidence="3 4">
    <name type="scientific">Didymodactylos carnosus</name>
    <dbReference type="NCBI Taxonomy" id="1234261"/>
    <lineage>
        <taxon>Eukaryota</taxon>
        <taxon>Metazoa</taxon>
        <taxon>Spiralia</taxon>
        <taxon>Gnathifera</taxon>
        <taxon>Rotifera</taxon>
        <taxon>Eurotatoria</taxon>
        <taxon>Bdelloidea</taxon>
        <taxon>Philodinida</taxon>
        <taxon>Philodinidae</taxon>
        <taxon>Didymodactylos</taxon>
    </lineage>
</organism>
<feature type="non-terminal residue" evidence="3">
    <location>
        <position position="55"/>
    </location>
</feature>